<sequence>MLRNSVLTTSLWLALASLAHAAPEAAPGGDIDREFDRVQVTATRTERAVIDVANTVDVITREQLDQQLIHDLKDLVRYQPGLSVGAGSGRFSNLGDINIRGLGGNRVLIQTDGINVSDSFSFGSYLNANRNFVDLDTLKQVDIVRGPASASYGSDALGGVVAFVTKDPSDYLEAGKDAYFGLNLGFESDWDGLLGGATMALGGERWSGMVVVNHRQGQETRNQGDNDSVGPLRTRPNPQDISGTSLLSKLVYAPSANQRFKLVLDANEDYGQIDVLNGLTEASGFTSGIDAQTGKDHQTRARVSFVHEVDALDSAMADSLDWQLYRQDSESTQRTDELRSNNTRRQMQHNFDQRLYGLQANLFKSFDGDSVSHELSYGLDASWTDSHEKRDGTSTNLATGAVSNQVGQDVFPVRDFPISQTTRIGLYAQDEIQLAGGRLSLIPGVRVDYYKLDPTLDNIFAEDNPGVPVAGLEETNVSPKFGAIWRFADQWQLFANYARGFRAPPYGDVNVGFTNLQSGYTVIPNQDLKPETSNGYEAGLRYDGSAFFGGLTGYYNEYRDFIESFVLIGTPPQYPWLTFQSQNVADARIYGAELRGGVDFGAMSQALDGWSMRFAAAWSRGDNKTDDTPLNSIDPLRGTLGLAYQGQGWGSELVGNFAGRQKRPADPSYYQPAGYGTLDLLAHWQFAPGARVYAGVFNLTDKKYSEWADVNGVSADSPVLDRYTRPGRSLSVNLALNW</sequence>
<reference evidence="17 18" key="1">
    <citation type="submission" date="2015-05" db="EMBL/GenBank/DDBJ databases">
        <title>Genome sequencing and analysis of members of genus Stenotrophomonas.</title>
        <authorList>
            <person name="Patil P.P."/>
            <person name="Midha S."/>
            <person name="Patil P.B."/>
        </authorList>
    </citation>
    <scope>NUCLEOTIDE SEQUENCE [LARGE SCALE GENOMIC DNA]</scope>
    <source>
        <strain evidence="17 18">DSM 21858</strain>
    </source>
</reference>
<dbReference type="NCBIfam" id="TIGR01785">
    <property type="entry name" value="TonB-hemin"/>
    <property type="match status" value="1"/>
</dbReference>
<evidence type="ECO:0000259" key="15">
    <source>
        <dbReference type="Pfam" id="PF00593"/>
    </source>
</evidence>
<evidence type="ECO:0000256" key="6">
    <source>
        <dbReference type="ARBA" id="ARBA00022729"/>
    </source>
</evidence>
<evidence type="ECO:0000256" key="12">
    <source>
        <dbReference type="RuleBase" id="RU003357"/>
    </source>
</evidence>
<dbReference type="InterPro" id="IPR010949">
    <property type="entry name" value="TonB_Hb/transfer/lactofer_rcpt"/>
</dbReference>
<evidence type="ECO:0000256" key="8">
    <source>
        <dbReference type="ARBA" id="ARBA00023136"/>
    </source>
</evidence>
<evidence type="ECO:0000256" key="2">
    <source>
        <dbReference type="ARBA" id="ARBA00008143"/>
    </source>
</evidence>
<keyword evidence="5 11" id="KW-0812">Transmembrane</keyword>
<feature type="domain" description="TonB-dependent receptor-like beta-barrel" evidence="15">
    <location>
        <begin position="282"/>
        <end position="699"/>
    </location>
</feature>
<keyword evidence="10 11" id="KW-0998">Cell outer membrane</keyword>
<dbReference type="SUPFAM" id="SSF56935">
    <property type="entry name" value="Porins"/>
    <property type="match status" value="1"/>
</dbReference>
<evidence type="ECO:0000256" key="14">
    <source>
        <dbReference type="SAM" id="SignalP"/>
    </source>
</evidence>
<keyword evidence="6 14" id="KW-0732">Signal</keyword>
<dbReference type="GO" id="GO:0015344">
    <property type="term" value="F:siderophore uptake transmembrane transporter activity"/>
    <property type="evidence" value="ECO:0007669"/>
    <property type="project" value="TreeGrafter"/>
</dbReference>
<feature type="signal peptide" evidence="14">
    <location>
        <begin position="1"/>
        <end position="21"/>
    </location>
</feature>
<comment type="subcellular location">
    <subcellularLocation>
        <location evidence="1 11">Cell outer membrane</location>
        <topology evidence="1 11">Multi-pass membrane protein</topology>
    </subcellularLocation>
</comment>
<dbReference type="Pfam" id="PF07715">
    <property type="entry name" value="Plug"/>
    <property type="match status" value="1"/>
</dbReference>
<dbReference type="EMBL" id="LDJL01000007">
    <property type="protein sequence ID" value="KRG70119.1"/>
    <property type="molecule type" value="Genomic_DNA"/>
</dbReference>
<dbReference type="Gene3D" id="2.40.170.20">
    <property type="entry name" value="TonB-dependent receptor, beta-barrel domain"/>
    <property type="match status" value="1"/>
</dbReference>
<dbReference type="InterPro" id="IPR036942">
    <property type="entry name" value="Beta-barrel_TonB_sf"/>
</dbReference>
<evidence type="ECO:0000256" key="7">
    <source>
        <dbReference type="ARBA" id="ARBA00023077"/>
    </source>
</evidence>
<dbReference type="PATRIC" id="fig|344882.3.peg.2911"/>
<dbReference type="GO" id="GO:0009279">
    <property type="term" value="C:cell outer membrane"/>
    <property type="evidence" value="ECO:0007669"/>
    <property type="project" value="UniProtKB-SubCell"/>
</dbReference>
<dbReference type="InterPro" id="IPR012910">
    <property type="entry name" value="Plug_dom"/>
</dbReference>
<gene>
    <name evidence="17" type="ORF">ABB29_07815</name>
</gene>
<dbReference type="InterPro" id="IPR037066">
    <property type="entry name" value="Plug_dom_sf"/>
</dbReference>
<evidence type="ECO:0000259" key="16">
    <source>
        <dbReference type="Pfam" id="PF07715"/>
    </source>
</evidence>
<feature type="region of interest" description="Disordered" evidence="13">
    <location>
        <begin position="216"/>
        <end position="241"/>
    </location>
</feature>
<keyword evidence="9" id="KW-0675">Receptor</keyword>
<dbReference type="PANTHER" id="PTHR30069:SF29">
    <property type="entry name" value="HEMOGLOBIN AND HEMOGLOBIN-HAPTOGLOBIN-BINDING PROTEIN 1-RELATED"/>
    <property type="match status" value="1"/>
</dbReference>
<dbReference type="PANTHER" id="PTHR30069">
    <property type="entry name" value="TONB-DEPENDENT OUTER MEMBRANE RECEPTOR"/>
    <property type="match status" value="1"/>
</dbReference>
<keyword evidence="3 11" id="KW-0813">Transport</keyword>
<keyword evidence="7 12" id="KW-0798">TonB box</keyword>
<dbReference type="GO" id="GO:0015232">
    <property type="term" value="F:heme transmembrane transporter activity"/>
    <property type="evidence" value="ECO:0007669"/>
    <property type="project" value="InterPro"/>
</dbReference>
<dbReference type="InterPro" id="IPR039426">
    <property type="entry name" value="TonB-dep_rcpt-like"/>
</dbReference>
<evidence type="ECO:0000256" key="13">
    <source>
        <dbReference type="SAM" id="MobiDB-lite"/>
    </source>
</evidence>
<evidence type="ECO:0000256" key="3">
    <source>
        <dbReference type="ARBA" id="ARBA00022448"/>
    </source>
</evidence>
<dbReference type="Gene3D" id="2.170.130.10">
    <property type="entry name" value="TonB-dependent receptor, plug domain"/>
    <property type="match status" value="1"/>
</dbReference>
<dbReference type="NCBIfam" id="TIGR01786">
    <property type="entry name" value="TonB-hemlactrns"/>
    <property type="match status" value="1"/>
</dbReference>
<dbReference type="RefSeq" id="WP_057658057.1">
    <property type="nucleotide sequence ID" value="NZ_LDJL01000007.1"/>
</dbReference>
<feature type="chain" id="PRO_5006394717" evidence="14">
    <location>
        <begin position="22"/>
        <end position="738"/>
    </location>
</feature>
<evidence type="ECO:0000256" key="9">
    <source>
        <dbReference type="ARBA" id="ARBA00023170"/>
    </source>
</evidence>
<comment type="similarity">
    <text evidence="2">Belongs to the TonB-dependent receptor family. Hemoglobin/haptoglobin binding protein subfamily.</text>
</comment>
<dbReference type="GO" id="GO:0044718">
    <property type="term" value="P:siderophore transmembrane transport"/>
    <property type="evidence" value="ECO:0007669"/>
    <property type="project" value="TreeGrafter"/>
</dbReference>
<keyword evidence="17" id="KW-0762">Sugar transport</keyword>
<keyword evidence="8 11" id="KW-0472">Membrane</keyword>
<evidence type="ECO:0000256" key="5">
    <source>
        <dbReference type="ARBA" id="ARBA00022692"/>
    </source>
</evidence>
<dbReference type="AlphaFoldDB" id="A0A0R0CVH4"/>
<comment type="caution">
    <text evidence="17">The sequence shown here is derived from an EMBL/GenBank/DDBJ whole genome shotgun (WGS) entry which is preliminary data.</text>
</comment>
<name>A0A0R0CVH4_9GAMM</name>
<protein>
    <submittedName>
        <fullName evidence="17">Sugar transporter</fullName>
    </submittedName>
</protein>
<accession>A0A0R0CVH4</accession>
<dbReference type="Pfam" id="PF00593">
    <property type="entry name" value="TonB_dep_Rec_b-barrel"/>
    <property type="match status" value="1"/>
</dbReference>
<dbReference type="InterPro" id="IPR011276">
    <property type="entry name" value="TonB_haem/Hb_rcpt"/>
</dbReference>
<keyword evidence="18" id="KW-1185">Reference proteome</keyword>
<evidence type="ECO:0000256" key="1">
    <source>
        <dbReference type="ARBA" id="ARBA00004571"/>
    </source>
</evidence>
<keyword evidence="4 11" id="KW-1134">Transmembrane beta strand</keyword>
<dbReference type="Proteomes" id="UP000052052">
    <property type="component" value="Unassembled WGS sequence"/>
</dbReference>
<dbReference type="STRING" id="344882.ABB29_07815"/>
<evidence type="ECO:0000313" key="18">
    <source>
        <dbReference type="Proteomes" id="UP000052052"/>
    </source>
</evidence>
<evidence type="ECO:0000256" key="10">
    <source>
        <dbReference type="ARBA" id="ARBA00023237"/>
    </source>
</evidence>
<organism evidence="17 18">
    <name type="scientific">Pseudoxanthomonas dokdonensis</name>
    <dbReference type="NCBI Taxonomy" id="344882"/>
    <lineage>
        <taxon>Bacteria</taxon>
        <taxon>Pseudomonadati</taxon>
        <taxon>Pseudomonadota</taxon>
        <taxon>Gammaproteobacteria</taxon>
        <taxon>Lysobacterales</taxon>
        <taxon>Lysobacteraceae</taxon>
        <taxon>Pseudoxanthomonas</taxon>
    </lineage>
</organism>
<evidence type="ECO:0000313" key="17">
    <source>
        <dbReference type="EMBL" id="KRG70119.1"/>
    </source>
</evidence>
<proteinExistence type="inferred from homology"/>
<dbReference type="CDD" id="cd01347">
    <property type="entry name" value="ligand_gated_channel"/>
    <property type="match status" value="1"/>
</dbReference>
<evidence type="ECO:0000256" key="4">
    <source>
        <dbReference type="ARBA" id="ARBA00022452"/>
    </source>
</evidence>
<feature type="domain" description="TonB-dependent receptor plug" evidence="16">
    <location>
        <begin position="50"/>
        <end position="160"/>
    </location>
</feature>
<evidence type="ECO:0000256" key="11">
    <source>
        <dbReference type="PROSITE-ProRule" id="PRU01360"/>
    </source>
</evidence>
<dbReference type="OrthoDB" id="9764669at2"/>
<dbReference type="PROSITE" id="PS52016">
    <property type="entry name" value="TONB_DEPENDENT_REC_3"/>
    <property type="match status" value="1"/>
</dbReference>
<dbReference type="InterPro" id="IPR000531">
    <property type="entry name" value="Beta-barrel_TonB"/>
</dbReference>